<dbReference type="SUPFAM" id="SSF51011">
    <property type="entry name" value="Glycosyl hydrolase domain"/>
    <property type="match status" value="1"/>
</dbReference>
<evidence type="ECO:0000313" key="7">
    <source>
        <dbReference type="EMBL" id="KWW18189.1"/>
    </source>
</evidence>
<keyword evidence="8" id="KW-1185">Reference proteome</keyword>
<sequence>MEYIKQRLSAIYGESDAQNIWTSLKEKLLKAKQTHYKERKQRWDEKDLVLITYSDQFREEGKPALATFEKVFDRYLADQFEIVHLLPFYPYSSDDGFSVIDYKKVNPIAGDWGDVENLSKKTRIMFDYVCNHISAKSEWFKEYIKGNPEYAHFFTEMEPDTDLSAVTRPRSTPVLTKFEMEDGAEKYIWTTFSEDQIDLNFKNPNVLLSMIDVLLFYIEHGAEYIRLDAVGFMWKEVGSTCIHLEKTHQIIKLFRDIVEEVAKGTVIITETNVPHKDNISYFGNGSDEAHMVYQFPLPPLVLYTINRGNGSALTNWARNLQPAGDETTFFNFLASHDGIGLNPIRGIIPEEEILALVSDLKEEGAKVNYKNNPDGTQSPYEINVTYLDALNKRADDDELRMKRFLSAHSILLSLQGVPAIYIQSILGSRNDYDGVAKTGMNRSINRQKYSLEEIEAELTKPGTLRSKIYRELTTIIQVRKAEALFHPDVPMEVLEKGEKIFALKRGTDSGESLTIIHNIANEPVGFELLGEYVNLITGEEVTFAETITLDPYQFLWLKSSN</sequence>
<gene>
    <name evidence="7" type="ORF">AS888_20275</name>
</gene>
<dbReference type="PIRSF" id="PIRSF003059">
    <property type="entry name" value="Sucrose_phosphorylase"/>
    <property type="match status" value="1"/>
</dbReference>
<dbReference type="EC" id="2.4.1.7" evidence="4"/>
<evidence type="ECO:0000256" key="1">
    <source>
        <dbReference type="ARBA" id="ARBA00008452"/>
    </source>
</evidence>
<dbReference type="Proteomes" id="UP000064189">
    <property type="component" value="Unassembled WGS sequence"/>
</dbReference>
<dbReference type="RefSeq" id="WP_061142470.1">
    <property type="nucleotide sequence ID" value="NZ_LNNH01000023.1"/>
</dbReference>
<evidence type="ECO:0000259" key="6">
    <source>
        <dbReference type="SMART" id="SM00642"/>
    </source>
</evidence>
<accession>A0A109MXN4</accession>
<dbReference type="InterPro" id="IPR016377">
    <property type="entry name" value="Sucrose_GGa_phosphorylase-rel"/>
</dbReference>
<proteinExistence type="inferred from homology"/>
<dbReference type="GO" id="GO:0005975">
    <property type="term" value="P:carbohydrate metabolic process"/>
    <property type="evidence" value="ECO:0007669"/>
    <property type="project" value="InterPro"/>
</dbReference>
<feature type="binding site" evidence="5">
    <location>
        <position position="132"/>
    </location>
    <ligand>
        <name>substrate</name>
    </ligand>
</feature>
<organism evidence="7 8">
    <name type="scientific">Peribacillus simplex</name>
    <dbReference type="NCBI Taxonomy" id="1478"/>
    <lineage>
        <taxon>Bacteria</taxon>
        <taxon>Bacillati</taxon>
        <taxon>Bacillota</taxon>
        <taxon>Bacilli</taxon>
        <taxon>Bacillales</taxon>
        <taxon>Bacillaceae</taxon>
        <taxon>Peribacillus</taxon>
    </lineage>
</organism>
<dbReference type="SMART" id="SM00642">
    <property type="entry name" value="Aamy"/>
    <property type="match status" value="1"/>
</dbReference>
<dbReference type="CDD" id="cd11356">
    <property type="entry name" value="AmyAc_Sucrose_phosphorylase-like_1"/>
    <property type="match status" value="1"/>
</dbReference>
<protein>
    <recommendedName>
        <fullName evidence="4">Sucrose phosphorylase</fullName>
        <ecNumber evidence="4">2.4.1.7</ecNumber>
    </recommendedName>
    <alternativeName>
        <fullName evidence="4">Sucrose glucosyltransferase</fullName>
    </alternativeName>
</protein>
<dbReference type="Pfam" id="PF00128">
    <property type="entry name" value="Alpha-amylase"/>
    <property type="match status" value="1"/>
</dbReference>
<feature type="binding site" evidence="5">
    <location>
        <begin position="226"/>
        <end position="228"/>
    </location>
    <ligand>
        <name>substrate</name>
    </ligand>
</feature>
<feature type="domain" description="Glycosyl hydrolase family 13 catalytic" evidence="6">
    <location>
        <begin position="51"/>
        <end position="479"/>
    </location>
</feature>
<comment type="similarity">
    <text evidence="1 4">Belongs to the glycosyl hydrolase 13 family. Sucrose phosphorylase subfamily.</text>
</comment>
<evidence type="ECO:0000256" key="2">
    <source>
        <dbReference type="ARBA" id="ARBA00022676"/>
    </source>
</evidence>
<dbReference type="SUPFAM" id="SSF51445">
    <property type="entry name" value="(Trans)glycosidases"/>
    <property type="match status" value="1"/>
</dbReference>
<comment type="caution">
    <text evidence="7">The sequence shown here is derived from an EMBL/GenBank/DDBJ whole genome shotgun (WGS) entry which is preliminary data.</text>
</comment>
<dbReference type="InterPro" id="IPR013780">
    <property type="entry name" value="Glyco_hydro_b"/>
</dbReference>
<dbReference type="Gene3D" id="3.20.20.80">
    <property type="entry name" value="Glycosidases"/>
    <property type="match status" value="1"/>
</dbReference>
<dbReference type="InterPro" id="IPR045857">
    <property type="entry name" value="O16G_dom_2"/>
</dbReference>
<comment type="catalytic activity">
    <reaction evidence="4">
        <text>sucrose + phosphate = D-fructose + alpha-D-glucose 1-phosphate</text>
        <dbReference type="Rhea" id="RHEA:24048"/>
        <dbReference type="ChEBI" id="CHEBI:17992"/>
        <dbReference type="ChEBI" id="CHEBI:37721"/>
        <dbReference type="ChEBI" id="CHEBI:43474"/>
        <dbReference type="ChEBI" id="CHEBI:58601"/>
        <dbReference type="EC" id="2.4.1.7"/>
    </reaction>
</comment>
<dbReference type="InterPro" id="IPR033746">
    <property type="entry name" value="GGa_phosphorylase"/>
</dbReference>
<feature type="binding site" evidence="5">
    <location>
        <position position="94"/>
    </location>
    <ligand>
        <name>substrate</name>
    </ligand>
</feature>
<dbReference type="EMBL" id="LNNH01000023">
    <property type="protein sequence ID" value="KWW18189.1"/>
    <property type="molecule type" value="Genomic_DNA"/>
</dbReference>
<dbReference type="PANTHER" id="PTHR38784">
    <property type="entry name" value="SUCROSE PHOSPHORYLASE"/>
    <property type="match status" value="1"/>
</dbReference>
<dbReference type="InterPro" id="IPR017853">
    <property type="entry name" value="GH"/>
</dbReference>
<dbReference type="AlphaFoldDB" id="A0A109MXN4"/>
<feature type="binding site" evidence="5">
    <location>
        <position position="442"/>
    </location>
    <ligand>
        <name>substrate</name>
    </ligand>
</feature>
<evidence type="ECO:0000256" key="5">
    <source>
        <dbReference type="PIRSR" id="PIRSR003059-2"/>
    </source>
</evidence>
<keyword evidence="3 4" id="KW-0808">Transferase</keyword>
<dbReference type="Gene3D" id="2.60.40.1180">
    <property type="entry name" value="Golgi alpha-mannosidase II"/>
    <property type="match status" value="1"/>
</dbReference>
<dbReference type="GO" id="GO:0009018">
    <property type="term" value="F:sucrose phosphorylase activity"/>
    <property type="evidence" value="ECO:0007669"/>
    <property type="project" value="UniProtKB-EC"/>
</dbReference>
<evidence type="ECO:0000256" key="4">
    <source>
        <dbReference type="PIRNR" id="PIRNR003059"/>
    </source>
</evidence>
<dbReference type="Gene3D" id="3.90.400.10">
    <property type="entry name" value="Oligo-1,6-glucosidase, Domain 2"/>
    <property type="match status" value="1"/>
</dbReference>
<name>A0A109MXN4_9BACI</name>
<dbReference type="InterPro" id="IPR006047">
    <property type="entry name" value="GH13_cat_dom"/>
</dbReference>
<reference evidence="7 8" key="1">
    <citation type="submission" date="2015-11" db="EMBL/GenBank/DDBJ databases">
        <title>Genome Sequence of Bacillus simplex strain VanAntwerpen2.</title>
        <authorList>
            <person name="Couger M.B."/>
        </authorList>
    </citation>
    <scope>NUCLEOTIDE SEQUENCE [LARGE SCALE GENOMIC DNA]</scope>
    <source>
        <strain evidence="7 8">VanAntwerpen02</strain>
    </source>
</reference>
<dbReference type="PANTHER" id="PTHR38784:SF1">
    <property type="entry name" value="SUCROSE PHOSPHORYLASE"/>
    <property type="match status" value="1"/>
</dbReference>
<evidence type="ECO:0000313" key="8">
    <source>
        <dbReference type="Proteomes" id="UP000064189"/>
    </source>
</evidence>
<feature type="binding site" evidence="5">
    <location>
        <begin position="336"/>
        <end position="337"/>
    </location>
    <ligand>
        <name>substrate</name>
    </ligand>
</feature>
<evidence type="ECO:0000256" key="3">
    <source>
        <dbReference type="ARBA" id="ARBA00022679"/>
    </source>
</evidence>
<keyword evidence="2 4" id="KW-0328">Glycosyltransferase</keyword>